<organism evidence="3 5">
    <name type="scientific">Adineta steineri</name>
    <dbReference type="NCBI Taxonomy" id="433720"/>
    <lineage>
        <taxon>Eukaryota</taxon>
        <taxon>Metazoa</taxon>
        <taxon>Spiralia</taxon>
        <taxon>Gnathifera</taxon>
        <taxon>Rotifera</taxon>
        <taxon>Eurotatoria</taxon>
        <taxon>Bdelloidea</taxon>
        <taxon>Adinetida</taxon>
        <taxon>Adinetidae</taxon>
        <taxon>Adineta</taxon>
    </lineage>
</organism>
<dbReference type="PANTHER" id="PTHR42071">
    <property type="entry name" value="PROTOGLOBIN DOMAIN-CONTAINING PROTEIN"/>
    <property type="match status" value="1"/>
</dbReference>
<proteinExistence type="predicted"/>
<gene>
    <name evidence="2" type="ORF">BJG266_LOCUS37691</name>
    <name evidence="3" type="ORF">QVE165_LOCUS37216</name>
    <name evidence="4" type="ORF">QVE165_LOCUS37357</name>
</gene>
<dbReference type="EMBL" id="CAJNOM010000386">
    <property type="protein sequence ID" value="CAF1409119.1"/>
    <property type="molecule type" value="Genomic_DNA"/>
</dbReference>
<dbReference type="EMBL" id="CAJNOM010000383">
    <property type="protein sequence ID" value="CAF1407264.1"/>
    <property type="molecule type" value="Genomic_DNA"/>
</dbReference>
<dbReference type="AlphaFoldDB" id="A0A815LIM1"/>
<dbReference type="PANTHER" id="PTHR42071:SF1">
    <property type="entry name" value="GLOBIN-SENSOR DOMAIN-CONTAINING PROTEIN"/>
    <property type="match status" value="1"/>
</dbReference>
<comment type="caution">
    <text evidence="3">The sequence shown here is derived from an EMBL/GenBank/DDBJ whole genome shotgun (WGS) entry which is preliminary data.</text>
</comment>
<dbReference type="Gene3D" id="1.10.490.10">
    <property type="entry name" value="Globins"/>
    <property type="match status" value="1"/>
</dbReference>
<dbReference type="Proteomes" id="UP000663877">
    <property type="component" value="Unassembled WGS sequence"/>
</dbReference>
<dbReference type="InterPro" id="IPR012292">
    <property type="entry name" value="Globin/Proto"/>
</dbReference>
<reference evidence="3" key="1">
    <citation type="submission" date="2021-02" db="EMBL/GenBank/DDBJ databases">
        <authorList>
            <person name="Nowell W R."/>
        </authorList>
    </citation>
    <scope>NUCLEOTIDE SEQUENCE</scope>
</reference>
<sequence>MSEHIDTTRLQSDLRYRFDYLSKFLNFTKEDVTLLNSLAPIIFPQIKFITEQIYNKLYSFDVIKKYFLLRNNDFESFSSEEETNTTVISAQTDFRKDMLSVYLKKIFIQTEWNDIFLQYLSQIGEIHTESDHTESTNVDYIHVNMLLGYLESLLFDIIWKEESFDNTKKRLSIRTINKVFRIQNDFFAMHYGFSLEQGINQNTPLKKQTKCLFK</sequence>
<evidence type="ECO:0000313" key="5">
    <source>
        <dbReference type="Proteomes" id="UP000663832"/>
    </source>
</evidence>
<dbReference type="InterPro" id="IPR044398">
    <property type="entry name" value="Globin-sensor_dom"/>
</dbReference>
<evidence type="ECO:0000313" key="2">
    <source>
        <dbReference type="EMBL" id="CAF1401663.1"/>
    </source>
</evidence>
<accession>A0A815LIM1</accession>
<dbReference type="Proteomes" id="UP000663832">
    <property type="component" value="Unassembled WGS sequence"/>
</dbReference>
<dbReference type="GO" id="GO:0020037">
    <property type="term" value="F:heme binding"/>
    <property type="evidence" value="ECO:0007669"/>
    <property type="project" value="InterPro"/>
</dbReference>
<dbReference type="OrthoDB" id="10027058at2759"/>
<evidence type="ECO:0000313" key="3">
    <source>
        <dbReference type="EMBL" id="CAF1407264.1"/>
    </source>
</evidence>
<dbReference type="EMBL" id="CAJNOI010001292">
    <property type="protein sequence ID" value="CAF1401663.1"/>
    <property type="molecule type" value="Genomic_DNA"/>
</dbReference>
<protein>
    <recommendedName>
        <fullName evidence="1">Globin-sensor domain-containing protein</fullName>
    </recommendedName>
</protein>
<keyword evidence="5" id="KW-1185">Reference proteome</keyword>
<feature type="domain" description="Globin-sensor" evidence="1">
    <location>
        <begin position="16"/>
        <end position="191"/>
    </location>
</feature>
<name>A0A815LIM1_9BILA</name>
<evidence type="ECO:0000313" key="4">
    <source>
        <dbReference type="EMBL" id="CAF1409119.1"/>
    </source>
</evidence>
<dbReference type="Pfam" id="PF11563">
    <property type="entry name" value="Protoglobin"/>
    <property type="match status" value="1"/>
</dbReference>
<dbReference type="GO" id="GO:0019825">
    <property type="term" value="F:oxygen binding"/>
    <property type="evidence" value="ECO:0007669"/>
    <property type="project" value="InterPro"/>
</dbReference>
<evidence type="ECO:0000259" key="1">
    <source>
        <dbReference type="Pfam" id="PF11563"/>
    </source>
</evidence>